<dbReference type="EMBL" id="JAEPQZ010000011">
    <property type="protein sequence ID" value="KAG2175506.1"/>
    <property type="molecule type" value="Genomic_DNA"/>
</dbReference>
<dbReference type="InterPro" id="IPR037365">
    <property type="entry name" value="Slowmo/Ups"/>
</dbReference>
<comment type="caution">
    <text evidence="2">The sequence shown here is derived from an EMBL/GenBank/DDBJ whole genome shotgun (WGS) entry which is preliminary data.</text>
</comment>
<dbReference type="PROSITE" id="PS50904">
    <property type="entry name" value="PRELI_MSF1"/>
    <property type="match status" value="1"/>
</dbReference>
<evidence type="ECO:0000313" key="2">
    <source>
        <dbReference type="EMBL" id="KAG2175506.1"/>
    </source>
</evidence>
<organism evidence="2 3">
    <name type="scientific">Mortierella isabellina</name>
    <name type="common">Filamentous fungus</name>
    <name type="synonym">Umbelopsis isabellina</name>
    <dbReference type="NCBI Taxonomy" id="91625"/>
    <lineage>
        <taxon>Eukaryota</taxon>
        <taxon>Fungi</taxon>
        <taxon>Fungi incertae sedis</taxon>
        <taxon>Mucoromycota</taxon>
        <taxon>Mucoromycotina</taxon>
        <taxon>Umbelopsidomycetes</taxon>
        <taxon>Umbelopsidales</taxon>
        <taxon>Umbelopsidaceae</taxon>
        <taxon>Umbelopsis</taxon>
    </lineage>
</organism>
<proteinExistence type="predicted"/>
<dbReference type="GO" id="GO:0005758">
    <property type="term" value="C:mitochondrial intermembrane space"/>
    <property type="evidence" value="ECO:0007669"/>
    <property type="project" value="InterPro"/>
</dbReference>
<accession>A0A8H7U879</accession>
<dbReference type="Proteomes" id="UP000654370">
    <property type="component" value="Unassembled WGS sequence"/>
</dbReference>
<gene>
    <name evidence="2" type="ORF">INT43_001153</name>
</gene>
<protein>
    <recommendedName>
        <fullName evidence="1">PRELI/MSF1 domain-containing protein</fullName>
    </recommendedName>
</protein>
<dbReference type="InterPro" id="IPR006797">
    <property type="entry name" value="PRELI/MSF1_dom"/>
</dbReference>
<sequence>MKLFKSVHTYDYPWSLVSAANWQKYPNEHCPHVQAVDVLDRRVDPETGILVTERLITVKQNVPTIMLKVLRNSVIQQLRTEEYSNIILLQLMGTGHTQYVREISRIDPKQKTMTMDSINLTLSNYMSVAESITYEEHPIEPSKTQFTQQAAISAGIKLSRWASLVEDFSANRFSQNAATGREGFNEVLQRFVVRAEGSSQSQSRPASA</sequence>
<evidence type="ECO:0000259" key="1">
    <source>
        <dbReference type="PROSITE" id="PS50904"/>
    </source>
</evidence>
<evidence type="ECO:0000313" key="3">
    <source>
        <dbReference type="Proteomes" id="UP000654370"/>
    </source>
</evidence>
<name>A0A8H7U879_MORIS</name>
<reference evidence="2" key="1">
    <citation type="submission" date="2020-12" db="EMBL/GenBank/DDBJ databases">
        <title>Metabolic potential, ecology and presence of endohyphal bacteria is reflected in genomic diversity of Mucoromycotina.</title>
        <authorList>
            <person name="Muszewska A."/>
            <person name="Okrasinska A."/>
            <person name="Steczkiewicz K."/>
            <person name="Drgas O."/>
            <person name="Orlowska M."/>
            <person name="Perlinska-Lenart U."/>
            <person name="Aleksandrzak-Piekarczyk T."/>
            <person name="Szatraj K."/>
            <person name="Zielenkiewicz U."/>
            <person name="Pilsyk S."/>
            <person name="Malc E."/>
            <person name="Mieczkowski P."/>
            <person name="Kruszewska J.S."/>
            <person name="Biernat P."/>
            <person name="Pawlowska J."/>
        </authorList>
    </citation>
    <scope>NUCLEOTIDE SEQUENCE</scope>
    <source>
        <strain evidence="2">WA0000067209</strain>
    </source>
</reference>
<feature type="domain" description="PRELI/MSF1" evidence="1">
    <location>
        <begin position="1"/>
        <end position="196"/>
    </location>
</feature>
<dbReference type="OrthoDB" id="407630at2759"/>
<keyword evidence="3" id="KW-1185">Reference proteome</keyword>
<dbReference type="Pfam" id="PF04707">
    <property type="entry name" value="PRELI"/>
    <property type="match status" value="2"/>
</dbReference>
<dbReference type="PANTHER" id="PTHR11158">
    <property type="entry name" value="MSF1/PX19 RELATED"/>
    <property type="match status" value="1"/>
</dbReference>
<dbReference type="AlphaFoldDB" id="A0A8H7U879"/>